<keyword evidence="10" id="KW-0460">Magnesium</keyword>
<dbReference type="GO" id="GO:0006260">
    <property type="term" value="P:DNA replication"/>
    <property type="evidence" value="ECO:0007669"/>
    <property type="project" value="UniProtKB-KW"/>
</dbReference>
<dbReference type="EMBL" id="ADFR01000009">
    <property type="protein sequence ID" value="EFC05560.1"/>
    <property type="molecule type" value="Genomic_DNA"/>
</dbReference>
<keyword evidence="3 10" id="KW-0479">Metal-binding</keyword>
<dbReference type="SUPFAM" id="SSF52113">
    <property type="entry name" value="BRCT domain"/>
    <property type="match status" value="1"/>
</dbReference>
<comment type="similarity">
    <text evidence="10">Belongs to the NAD-dependent DNA ligase family. LigA subfamily.</text>
</comment>
<feature type="binding site" evidence="10">
    <location>
        <position position="385"/>
    </location>
    <ligand>
        <name>Zn(2+)</name>
        <dbReference type="ChEBI" id="CHEBI:29105"/>
    </ligand>
</feature>
<dbReference type="SMART" id="SM00532">
    <property type="entry name" value="LIGANc"/>
    <property type="match status" value="1"/>
</dbReference>
<dbReference type="InterPro" id="IPR013839">
    <property type="entry name" value="DNAligase_adenylation"/>
</dbReference>
<dbReference type="EC" id="6.5.1.2" evidence="10"/>
<feature type="binding site" evidence="10">
    <location>
        <position position="388"/>
    </location>
    <ligand>
        <name>Zn(2+)</name>
        <dbReference type="ChEBI" id="CHEBI:29105"/>
    </ligand>
</feature>
<dbReference type="AlphaFoldDB" id="D2MPE8"/>
<comment type="caution">
    <text evidence="12">The sequence shown here is derived from an EMBL/GenBank/DDBJ whole genome shotgun (WGS) entry which is preliminary data.</text>
</comment>
<evidence type="ECO:0000256" key="5">
    <source>
        <dbReference type="ARBA" id="ARBA00022833"/>
    </source>
</evidence>
<dbReference type="SUPFAM" id="SSF50249">
    <property type="entry name" value="Nucleic acid-binding proteins"/>
    <property type="match status" value="1"/>
</dbReference>
<keyword evidence="5 10" id="KW-0862">Zinc</keyword>
<comment type="caution">
    <text evidence="10">Lacks conserved residue(s) required for the propagation of feature annotation.</text>
</comment>
<feature type="binding site" evidence="10">
    <location>
        <position position="407"/>
    </location>
    <ligand>
        <name>Zn(2+)</name>
        <dbReference type="ChEBI" id="CHEBI:29105"/>
    </ligand>
</feature>
<sequence length="656" mass="73470">MRKKERMLALIQQLNEASNAYYNGQREILSDQEWDRLFDELKALEEQTGLILPDSPTQKVSADEIVGQKEIHEFPALSLAKTKSVNELVKWADGHPIWMSWKLDGLTLVVTYEKGKLEKVVTRGDGHVGTNITHLVDGLFGIPKEIRYPGRLIVRGEAIISYVDFEQYVRETGENYANPRNLASGSLSLKKASEVLERKIHFRPFTLVHCDQEINSWGDRMGFLTKLGFDVVEHTFIEKPSEESVQKVLKQFSEKVKQRKNPYPVDGLVIVYEDIQYASSGTVTGHHATRSGLAFKWADQSKLSKLIRVEWSNAISTITPVAVFEPVELEGTTVQRASLANISECERLGIGSGGTEVEVIKANMIIPKVISVVKKVGNLEIPTLCPVCGKPTKIHVSEISETKTLKCSNAHCPAKALKKYVRFVSKQGMDIDGISEATLSTFIAQGWIQNYGDIYRLKDRKEAIENLDGFGLKSAENILTSLEKAQVVRGDKFLFALSIPLVGIDVASRLLRVYPLMELITLAKEKELDFFSHIDGIGPQKSEAFVRWMKDLNNQKEMEDLLSFLTIEDLHKVSHDSVLDGLTFVVTGEVHYFKNRNELKEWISARGGKVASVVSGSTDFLINNDIHSTSSKNAKAKSLGIPILSEADFMTRFIDK</sequence>
<dbReference type="HAMAP" id="MF_01588">
    <property type="entry name" value="DNA_ligase_A"/>
    <property type="match status" value="1"/>
</dbReference>
<dbReference type="STRING" id="679192.HMPREF9013_1263"/>
<dbReference type="eggNOG" id="COG0272">
    <property type="taxonomic scope" value="Bacteria"/>
</dbReference>
<gene>
    <name evidence="10 12" type="primary">ligA</name>
    <name evidence="12" type="ORF">HMPREF9013_1263</name>
</gene>
<evidence type="ECO:0000256" key="10">
    <source>
        <dbReference type="HAMAP-Rule" id="MF_01588"/>
    </source>
</evidence>
<dbReference type="NCBIfam" id="NF005932">
    <property type="entry name" value="PRK07956.1"/>
    <property type="match status" value="1"/>
</dbReference>
<dbReference type="GO" id="GO:0003911">
    <property type="term" value="F:DNA ligase (NAD+) activity"/>
    <property type="evidence" value="ECO:0007669"/>
    <property type="project" value="UniProtKB-UniRule"/>
</dbReference>
<keyword evidence="1 10" id="KW-0436">Ligase</keyword>
<evidence type="ECO:0000256" key="8">
    <source>
        <dbReference type="ARBA" id="ARBA00023211"/>
    </source>
</evidence>
<evidence type="ECO:0000259" key="11">
    <source>
        <dbReference type="PROSITE" id="PS50172"/>
    </source>
</evidence>
<dbReference type="SUPFAM" id="SSF47781">
    <property type="entry name" value="RuvA domain 2-like"/>
    <property type="match status" value="1"/>
</dbReference>
<feature type="binding site" evidence="10">
    <location>
        <position position="157"/>
    </location>
    <ligand>
        <name>NAD(+)</name>
        <dbReference type="ChEBI" id="CHEBI:57540"/>
    </ligand>
</feature>
<dbReference type="RefSeq" id="WP_006627261.1">
    <property type="nucleotide sequence ID" value="NZ_ADFR01000009.1"/>
</dbReference>
<dbReference type="PROSITE" id="PS50172">
    <property type="entry name" value="BRCT"/>
    <property type="match status" value="1"/>
</dbReference>
<dbReference type="GO" id="GO:0006281">
    <property type="term" value="P:DNA repair"/>
    <property type="evidence" value="ECO:0007669"/>
    <property type="project" value="UniProtKB-KW"/>
</dbReference>
<feature type="binding site" evidence="10">
    <location>
        <position position="123"/>
    </location>
    <ligand>
        <name>NAD(+)</name>
        <dbReference type="ChEBI" id="CHEBI:57540"/>
    </ligand>
</feature>
<dbReference type="CDD" id="cd17748">
    <property type="entry name" value="BRCT_DNA_ligase_like"/>
    <property type="match status" value="1"/>
</dbReference>
<feature type="binding site" evidence="10">
    <location>
        <position position="412"/>
    </location>
    <ligand>
        <name>Zn(2+)</name>
        <dbReference type="ChEBI" id="CHEBI:29105"/>
    </ligand>
</feature>
<evidence type="ECO:0000256" key="4">
    <source>
        <dbReference type="ARBA" id="ARBA00022763"/>
    </source>
</evidence>
<dbReference type="Pfam" id="PF03120">
    <property type="entry name" value="OB_DNA_ligase"/>
    <property type="match status" value="1"/>
</dbReference>
<evidence type="ECO:0000256" key="6">
    <source>
        <dbReference type="ARBA" id="ARBA00023027"/>
    </source>
</evidence>
<dbReference type="InterPro" id="IPR001679">
    <property type="entry name" value="DNA_ligase"/>
</dbReference>
<evidence type="ECO:0000313" key="13">
    <source>
        <dbReference type="Proteomes" id="UP000005017"/>
    </source>
</evidence>
<dbReference type="InterPro" id="IPR012340">
    <property type="entry name" value="NA-bd_OB-fold"/>
</dbReference>
<keyword evidence="6 10" id="KW-0520">NAD</keyword>
<dbReference type="Pfam" id="PF01653">
    <property type="entry name" value="DNA_ligase_aden"/>
    <property type="match status" value="1"/>
</dbReference>
<feature type="binding site" evidence="10">
    <location>
        <begin position="78"/>
        <end position="79"/>
    </location>
    <ligand>
        <name>NAD(+)</name>
        <dbReference type="ChEBI" id="CHEBI:57540"/>
    </ligand>
</feature>
<evidence type="ECO:0000256" key="1">
    <source>
        <dbReference type="ARBA" id="ARBA00022598"/>
    </source>
</evidence>
<dbReference type="Pfam" id="PF12826">
    <property type="entry name" value="HHH_2"/>
    <property type="match status" value="1"/>
</dbReference>
<dbReference type="Gene3D" id="3.30.470.30">
    <property type="entry name" value="DNA ligase/mRNA capping enzyme"/>
    <property type="match status" value="1"/>
</dbReference>
<keyword evidence="2 10" id="KW-0235">DNA replication</keyword>
<dbReference type="InterPro" id="IPR041663">
    <property type="entry name" value="DisA/LigA_HHH"/>
</dbReference>
<keyword evidence="8 10" id="KW-0464">Manganese</keyword>
<evidence type="ECO:0000256" key="7">
    <source>
        <dbReference type="ARBA" id="ARBA00023204"/>
    </source>
</evidence>
<dbReference type="SUPFAM" id="SSF56091">
    <property type="entry name" value="DNA ligase/mRNA capping enzyme, catalytic domain"/>
    <property type="match status" value="1"/>
</dbReference>
<dbReference type="GO" id="GO:0046872">
    <property type="term" value="F:metal ion binding"/>
    <property type="evidence" value="ECO:0007669"/>
    <property type="project" value="UniProtKB-KW"/>
</dbReference>
<dbReference type="Pfam" id="PF00533">
    <property type="entry name" value="BRCT"/>
    <property type="match status" value="1"/>
</dbReference>
<evidence type="ECO:0000313" key="12">
    <source>
        <dbReference type="EMBL" id="EFC05560.1"/>
    </source>
</evidence>
<keyword evidence="7 10" id="KW-0234">DNA repair</keyword>
<comment type="catalytic activity">
    <reaction evidence="9 10">
        <text>NAD(+) + (deoxyribonucleotide)n-3'-hydroxyl + 5'-phospho-(deoxyribonucleotide)m = (deoxyribonucleotide)n+m + AMP + beta-nicotinamide D-nucleotide.</text>
        <dbReference type="EC" id="6.5.1.2"/>
    </reaction>
</comment>
<dbReference type="InterPro" id="IPR004150">
    <property type="entry name" value="NAD_DNA_ligase_OB"/>
</dbReference>
<dbReference type="InterPro" id="IPR010994">
    <property type="entry name" value="RuvA_2-like"/>
</dbReference>
<dbReference type="InterPro" id="IPR013840">
    <property type="entry name" value="DNAligase_N"/>
</dbReference>
<feature type="binding site" evidence="10">
    <location>
        <position position="296"/>
    </location>
    <ligand>
        <name>NAD(+)</name>
        <dbReference type="ChEBI" id="CHEBI:57540"/>
    </ligand>
</feature>
<protein>
    <recommendedName>
        <fullName evidence="10">DNA ligase</fullName>
        <ecNumber evidence="10">6.5.1.2</ecNumber>
    </recommendedName>
    <alternativeName>
        <fullName evidence="10">Polydeoxyribonucleotide synthase [NAD(+)]</fullName>
    </alternativeName>
</protein>
<dbReference type="Proteomes" id="UP000005017">
    <property type="component" value="Unassembled WGS sequence"/>
</dbReference>
<proteinExistence type="inferred from homology"/>
<feature type="active site" description="N6-AMP-lysine intermediate" evidence="10">
    <location>
        <position position="102"/>
    </location>
</feature>
<evidence type="ECO:0000256" key="2">
    <source>
        <dbReference type="ARBA" id="ARBA00022705"/>
    </source>
</evidence>
<evidence type="ECO:0000256" key="9">
    <source>
        <dbReference type="ARBA" id="ARBA00034005"/>
    </source>
</evidence>
<name>D2MPE8_9FIRM</name>
<accession>D2MPE8</accession>
<dbReference type="Gene3D" id="1.10.287.610">
    <property type="entry name" value="Helix hairpin bin"/>
    <property type="match status" value="1"/>
</dbReference>
<comment type="cofactor">
    <cofactor evidence="10">
        <name>Mg(2+)</name>
        <dbReference type="ChEBI" id="CHEBI:18420"/>
    </cofactor>
    <cofactor evidence="10">
        <name>Mn(2+)</name>
        <dbReference type="ChEBI" id="CHEBI:29035"/>
    </cofactor>
</comment>
<dbReference type="Gene3D" id="1.10.150.20">
    <property type="entry name" value="5' to 3' exonuclease, C-terminal subdomain"/>
    <property type="match status" value="2"/>
</dbReference>
<keyword evidence="4 10" id="KW-0227">DNA damage</keyword>
<comment type="function">
    <text evidence="10">DNA ligase that catalyzes the formation of phosphodiester linkages between 5'-phosphoryl and 3'-hydroxyl groups in double-stranded DNA using NAD as a coenzyme and as the energy source for the reaction. It is essential for DNA replication and repair of damaged DNA.</text>
</comment>
<feature type="domain" description="BRCT" evidence="11">
    <location>
        <begin position="574"/>
        <end position="646"/>
    </location>
</feature>
<keyword evidence="13" id="KW-1185">Reference proteome</keyword>
<dbReference type="InterPro" id="IPR001357">
    <property type="entry name" value="BRCT_dom"/>
</dbReference>
<dbReference type="PIRSF" id="PIRSF001604">
    <property type="entry name" value="LigA"/>
    <property type="match status" value="1"/>
</dbReference>
<dbReference type="Gene3D" id="3.40.50.10190">
    <property type="entry name" value="BRCT domain"/>
    <property type="match status" value="1"/>
</dbReference>
<reference evidence="13" key="1">
    <citation type="submission" date="2009-12" db="EMBL/GenBank/DDBJ databases">
        <title>Sequence of Clostridiales genomosp. BVAB3 str. UPII9-5.</title>
        <authorList>
            <person name="Madupu R."/>
            <person name="Durkin A.S."/>
            <person name="Torralba M."/>
            <person name="Methe B."/>
            <person name="Sutton G.G."/>
            <person name="Strausberg R.L."/>
            <person name="Nelson K.E."/>
        </authorList>
    </citation>
    <scope>NUCLEOTIDE SEQUENCE [LARGE SCALE GENOMIC DNA]</scope>
    <source>
        <strain evidence="13">W1219</strain>
    </source>
</reference>
<organism evidence="12 13">
    <name type="scientific">Bulleidia extructa W1219</name>
    <dbReference type="NCBI Taxonomy" id="679192"/>
    <lineage>
        <taxon>Bacteria</taxon>
        <taxon>Bacillati</taxon>
        <taxon>Bacillota</taxon>
        <taxon>Erysipelotrichia</taxon>
        <taxon>Erysipelotrichales</taxon>
        <taxon>Erysipelotrichaceae</taxon>
        <taxon>Bulleidia</taxon>
    </lineage>
</organism>
<dbReference type="InterPro" id="IPR036420">
    <property type="entry name" value="BRCT_dom_sf"/>
</dbReference>
<dbReference type="Gene3D" id="2.40.50.140">
    <property type="entry name" value="Nucleic acid-binding proteins"/>
    <property type="match status" value="1"/>
</dbReference>
<evidence type="ECO:0000256" key="3">
    <source>
        <dbReference type="ARBA" id="ARBA00022723"/>
    </source>
</evidence>